<sequence>MSAEAQGLYKVFNPGQPTKARYDGTTLRITGGSVKSLANSEIGSVDLDLRLLHHAIIITLNNGTKIELSGFKEQPVRELHSAITQGVKHYQETEHRKRQASLQEQVRKLESDIKALHPQLPALIPKNSYLRKSQAIKAANQITALTSRCTPDLAPNLSQSGKKLLDDIKAAEIIVAKETNRSQANQKYVDAQAKKAARAGVKLGYRELTQEQAQAAATDEDVTLVAAGAGTGKTTVITGKLAHLVTDQKVKPEHILVLAYNNNAAKDIRDTLPTKLQGIDVATFHSFGRKVIGQTTEMPTVSNMANDTFRIRSTMESFIREMTQDDQLARAILNFLVNMPSQYKSPFDDTMETEADYQHYIKNSELRTLKGDLVKSFEELTIANWLAANDVAYEYEKQYEIRTASNQYRQYQPDFYLTDYGIYIEHFALDEEGHAPPGWVGYEQGAIWKRSQHSQNKTVLVETYSWEHKEGKLLEHLAEKLDQHNVKRRTVPVQDLIKELNGLQISRLADLLTHFLNHAKSSNISQAQIDYRATSSQDPRRANEFLKIWRCAREKYDAQLEAENAIDFHDMINQATSIITRGQWQHQYTHVLIDEFQDISPGRMALAKALQSEGMAYFLVGDDWQSIYRFTGSQVRLFNEVQEYLGFTKKLALTQTFRFGDDIARPSALFIQQNPDQTRREFKTANEQGKSSLIVIADANQRQGANTALDQIKASC</sequence>
<proteinExistence type="predicted"/>
<evidence type="ECO:0000256" key="1">
    <source>
        <dbReference type="ARBA" id="ARBA00022741"/>
    </source>
</evidence>
<dbReference type="Pfam" id="PF00580">
    <property type="entry name" value="UvrD-helicase"/>
    <property type="match status" value="2"/>
</dbReference>
<reference evidence="7 8" key="1">
    <citation type="submission" date="2015-02" db="EMBL/GenBank/DDBJ databases">
        <authorList>
            <person name="Slaby B."/>
            <person name="Hentschel U."/>
        </authorList>
    </citation>
    <scope>NUCLEOTIDE SEQUENCE [LARGE SCALE GENOMIC DNA]</scope>
    <source>
        <strain evidence="7">15L</strain>
    </source>
</reference>
<dbReference type="Gene3D" id="3.40.50.300">
    <property type="entry name" value="P-loop containing nucleotide triphosphate hydrolases"/>
    <property type="match status" value="2"/>
</dbReference>
<reference evidence="7 8" key="2">
    <citation type="submission" date="2015-05" db="EMBL/GenBank/DDBJ databases">
        <title>Lifestyle Evolution in Cyanobacterial Symbionts of Sponges.</title>
        <authorList>
            <person name="Burgsdorf I."/>
            <person name="Slaby B.M."/>
            <person name="Handley K.M."/>
            <person name="Haber M."/>
            <person name="Blom J."/>
            <person name="Marshall C.W."/>
            <person name="Gilbert J.A."/>
            <person name="Hentschel U."/>
            <person name="Steindler L."/>
        </authorList>
    </citation>
    <scope>NUCLEOTIDE SEQUENCE [LARGE SCALE GENOMIC DNA]</scope>
    <source>
        <strain evidence="7">15L</strain>
    </source>
</reference>
<evidence type="ECO:0000256" key="2">
    <source>
        <dbReference type="ARBA" id="ARBA00022801"/>
    </source>
</evidence>
<evidence type="ECO:0000256" key="4">
    <source>
        <dbReference type="ARBA" id="ARBA00022840"/>
    </source>
</evidence>
<comment type="caution">
    <text evidence="7">The sequence shown here is derived from an EMBL/GenBank/DDBJ whole genome shotgun (WGS) entry which is preliminary data.</text>
</comment>
<keyword evidence="2 5" id="KW-0378">Hydrolase</keyword>
<dbReference type="PROSITE" id="PS51198">
    <property type="entry name" value="UVRD_HELICASE_ATP_BIND"/>
    <property type="match status" value="1"/>
</dbReference>
<gene>
    <name evidence="7" type="ORF">TQ37_03940</name>
</gene>
<dbReference type="PANTHER" id="PTHR11070:SF63">
    <property type="entry name" value="DNA HELICASE IV"/>
    <property type="match status" value="1"/>
</dbReference>
<dbReference type="GO" id="GO:0000725">
    <property type="term" value="P:recombinational repair"/>
    <property type="evidence" value="ECO:0007669"/>
    <property type="project" value="TreeGrafter"/>
</dbReference>
<evidence type="ECO:0000313" key="8">
    <source>
        <dbReference type="Proteomes" id="UP000035037"/>
    </source>
</evidence>
<feature type="domain" description="UvrD-like helicase ATP-binding" evidence="6">
    <location>
        <begin position="206"/>
        <end position="660"/>
    </location>
</feature>
<keyword evidence="1 5" id="KW-0547">Nucleotide-binding</keyword>
<dbReference type="GO" id="GO:0003677">
    <property type="term" value="F:DNA binding"/>
    <property type="evidence" value="ECO:0007669"/>
    <property type="project" value="InterPro"/>
</dbReference>
<protein>
    <recommendedName>
        <fullName evidence="6">UvrD-like helicase ATP-binding domain-containing protein</fullName>
    </recommendedName>
</protein>
<dbReference type="SUPFAM" id="SSF52540">
    <property type="entry name" value="P-loop containing nucleoside triphosphate hydrolases"/>
    <property type="match status" value="1"/>
</dbReference>
<dbReference type="InterPro" id="IPR000212">
    <property type="entry name" value="DNA_helicase_UvrD/REP"/>
</dbReference>
<dbReference type="Proteomes" id="UP000035037">
    <property type="component" value="Unassembled WGS sequence"/>
</dbReference>
<dbReference type="GO" id="GO:0043138">
    <property type="term" value="F:3'-5' DNA helicase activity"/>
    <property type="evidence" value="ECO:0007669"/>
    <property type="project" value="TreeGrafter"/>
</dbReference>
<dbReference type="GO" id="GO:0016787">
    <property type="term" value="F:hydrolase activity"/>
    <property type="evidence" value="ECO:0007669"/>
    <property type="project" value="UniProtKB-UniRule"/>
</dbReference>
<keyword evidence="4 5" id="KW-0067">ATP-binding</keyword>
<evidence type="ECO:0000259" key="6">
    <source>
        <dbReference type="PROSITE" id="PS51198"/>
    </source>
</evidence>
<dbReference type="EMBL" id="JYFQ01000080">
    <property type="protein sequence ID" value="KKZ13622.1"/>
    <property type="molecule type" value="Genomic_DNA"/>
</dbReference>
<dbReference type="AlphaFoldDB" id="A0A0G8AW73"/>
<accession>A0A0G8AW73</accession>
<evidence type="ECO:0000256" key="5">
    <source>
        <dbReference type="PROSITE-ProRule" id="PRU00560"/>
    </source>
</evidence>
<feature type="binding site" evidence="5">
    <location>
        <begin position="227"/>
        <end position="234"/>
    </location>
    <ligand>
        <name>ATP</name>
        <dbReference type="ChEBI" id="CHEBI:30616"/>
    </ligand>
</feature>
<dbReference type="InterPro" id="IPR014016">
    <property type="entry name" value="UvrD-like_ATP-bd"/>
</dbReference>
<dbReference type="GO" id="GO:0005829">
    <property type="term" value="C:cytosol"/>
    <property type="evidence" value="ECO:0007669"/>
    <property type="project" value="TreeGrafter"/>
</dbReference>
<dbReference type="PANTHER" id="PTHR11070">
    <property type="entry name" value="UVRD / RECB / PCRA DNA HELICASE FAMILY MEMBER"/>
    <property type="match status" value="1"/>
</dbReference>
<evidence type="ECO:0000313" key="7">
    <source>
        <dbReference type="EMBL" id="KKZ13622.1"/>
    </source>
</evidence>
<keyword evidence="3 5" id="KW-0347">Helicase</keyword>
<dbReference type="Gene3D" id="3.40.91.30">
    <property type="match status" value="1"/>
</dbReference>
<feature type="non-terminal residue" evidence="7">
    <location>
        <position position="716"/>
    </location>
</feature>
<organism evidence="7 8">
    <name type="scientific">Candidatus Synechococcus spongiarum 15L</name>
    <dbReference type="NCBI Taxonomy" id="1608419"/>
    <lineage>
        <taxon>Bacteria</taxon>
        <taxon>Bacillati</taxon>
        <taxon>Cyanobacteriota</taxon>
        <taxon>Cyanophyceae</taxon>
        <taxon>Synechococcales</taxon>
        <taxon>Synechococcaceae</taxon>
        <taxon>Synechococcus</taxon>
    </lineage>
</organism>
<dbReference type="GO" id="GO:0005524">
    <property type="term" value="F:ATP binding"/>
    <property type="evidence" value="ECO:0007669"/>
    <property type="project" value="UniProtKB-UniRule"/>
</dbReference>
<dbReference type="InterPro" id="IPR027417">
    <property type="entry name" value="P-loop_NTPase"/>
</dbReference>
<evidence type="ECO:0000256" key="3">
    <source>
        <dbReference type="ARBA" id="ARBA00022806"/>
    </source>
</evidence>
<name>A0A0G8AW73_9SYNE</name>